<sequence>MSAIFSSTIQVLHPGSNELVVHFPVEHTLSVLFGLLAGVFTLFFGMLIKSNGFRASSLALLPGFLPAILFLYIVTQSSSITFSKVDNSVVIQEHLFFRTRTARYPLGSIDHAEVALDDGHSHMFYLATNSGQRIPVGGGWTPRRGYYEAADAVNQFMPPSNGTGTGGTTPSPSFNFEEKRKQAEKAFLDKADEAPKTK</sequence>
<evidence type="ECO:0000256" key="2">
    <source>
        <dbReference type="SAM" id="Phobius"/>
    </source>
</evidence>
<evidence type="ECO:0000313" key="3">
    <source>
        <dbReference type="EMBL" id="MBB5066583.1"/>
    </source>
</evidence>
<feature type="region of interest" description="Disordered" evidence="1">
    <location>
        <begin position="157"/>
        <end position="198"/>
    </location>
</feature>
<gene>
    <name evidence="3" type="ORF">HDF15_004964</name>
</gene>
<protein>
    <submittedName>
        <fullName evidence="3">Uncharacterized protein</fullName>
    </submittedName>
</protein>
<dbReference type="Proteomes" id="UP000584867">
    <property type="component" value="Unassembled WGS sequence"/>
</dbReference>
<feature type="compositionally biased region" description="Low complexity" evidence="1">
    <location>
        <begin position="158"/>
        <end position="173"/>
    </location>
</feature>
<dbReference type="EMBL" id="JACHIO010000030">
    <property type="protein sequence ID" value="MBB5066583.1"/>
    <property type="molecule type" value="Genomic_DNA"/>
</dbReference>
<feature type="transmembrane region" description="Helical" evidence="2">
    <location>
        <begin position="29"/>
        <end position="48"/>
    </location>
</feature>
<dbReference type="AlphaFoldDB" id="A0A7W7ZVN9"/>
<feature type="transmembrane region" description="Helical" evidence="2">
    <location>
        <begin position="55"/>
        <end position="74"/>
    </location>
</feature>
<accession>A0A7W7ZVN9</accession>
<comment type="caution">
    <text evidence="3">The sequence shown here is derived from an EMBL/GenBank/DDBJ whole genome shotgun (WGS) entry which is preliminary data.</text>
</comment>
<organism evidence="3 4">
    <name type="scientific">Granulicella mallensis</name>
    <dbReference type="NCBI Taxonomy" id="940614"/>
    <lineage>
        <taxon>Bacteria</taxon>
        <taxon>Pseudomonadati</taxon>
        <taxon>Acidobacteriota</taxon>
        <taxon>Terriglobia</taxon>
        <taxon>Terriglobales</taxon>
        <taxon>Acidobacteriaceae</taxon>
        <taxon>Granulicella</taxon>
    </lineage>
</organism>
<keyword evidence="2" id="KW-1133">Transmembrane helix</keyword>
<proteinExistence type="predicted"/>
<reference evidence="3 4" key="1">
    <citation type="submission" date="2020-08" db="EMBL/GenBank/DDBJ databases">
        <title>Genomic Encyclopedia of Type Strains, Phase IV (KMG-V): Genome sequencing to study the core and pangenomes of soil and plant-associated prokaryotes.</title>
        <authorList>
            <person name="Whitman W."/>
        </authorList>
    </citation>
    <scope>NUCLEOTIDE SEQUENCE [LARGE SCALE GENOMIC DNA]</scope>
    <source>
        <strain evidence="3 4">X5P3</strain>
    </source>
</reference>
<evidence type="ECO:0000256" key="1">
    <source>
        <dbReference type="SAM" id="MobiDB-lite"/>
    </source>
</evidence>
<name>A0A7W7ZVN9_9BACT</name>
<keyword evidence="2" id="KW-0812">Transmembrane</keyword>
<keyword evidence="2" id="KW-0472">Membrane</keyword>
<feature type="compositionally biased region" description="Basic and acidic residues" evidence="1">
    <location>
        <begin position="176"/>
        <end position="198"/>
    </location>
</feature>
<evidence type="ECO:0000313" key="4">
    <source>
        <dbReference type="Proteomes" id="UP000584867"/>
    </source>
</evidence>
<dbReference type="RefSeq" id="WP_184260428.1">
    <property type="nucleotide sequence ID" value="NZ_JACHIO010000030.1"/>
</dbReference>